<dbReference type="RefSeq" id="WP_338446961.1">
    <property type="nucleotide sequence ID" value="NZ_CP144918.1"/>
</dbReference>
<feature type="domain" description="Enoyl reductase (ER)" evidence="2">
    <location>
        <begin position="14"/>
        <end position="332"/>
    </location>
</feature>
<dbReference type="CDD" id="cd05288">
    <property type="entry name" value="PGDH"/>
    <property type="match status" value="1"/>
</dbReference>
<dbReference type="Pfam" id="PF16884">
    <property type="entry name" value="ADH_N_2"/>
    <property type="match status" value="1"/>
</dbReference>
<dbReference type="InterPro" id="IPR013149">
    <property type="entry name" value="ADH-like_C"/>
</dbReference>
<dbReference type="PANTHER" id="PTHR43205:SF7">
    <property type="entry name" value="PROSTAGLANDIN REDUCTASE 1"/>
    <property type="match status" value="1"/>
</dbReference>
<dbReference type="SMART" id="SM00829">
    <property type="entry name" value="PKS_ER"/>
    <property type="match status" value="1"/>
</dbReference>
<evidence type="ECO:0000256" key="1">
    <source>
        <dbReference type="ARBA" id="ARBA00023002"/>
    </source>
</evidence>
<keyword evidence="4" id="KW-1185">Reference proteome</keyword>
<name>A0ABZ2DCK7_9SPHN</name>
<organism evidence="3 4">
    <name type="scientific">Pelagerythrobacter marensis</name>
    <dbReference type="NCBI Taxonomy" id="543877"/>
    <lineage>
        <taxon>Bacteria</taxon>
        <taxon>Pseudomonadati</taxon>
        <taxon>Pseudomonadota</taxon>
        <taxon>Alphaproteobacteria</taxon>
        <taxon>Sphingomonadales</taxon>
        <taxon>Erythrobacteraceae</taxon>
        <taxon>Pelagerythrobacter</taxon>
    </lineage>
</organism>
<evidence type="ECO:0000259" key="2">
    <source>
        <dbReference type="SMART" id="SM00829"/>
    </source>
</evidence>
<reference evidence="3 4" key="1">
    <citation type="submission" date="2024-02" db="EMBL/GenBank/DDBJ databases">
        <title>The whole genome sequence of five bacterial samples isolated from Abu Dhabi Sabkha-shore region.</title>
        <authorList>
            <person name="Sudalaimuthuasari N."/>
            <person name="Sarfraz B."/>
            <person name="Tuyisabe J.D."/>
            <person name="Mugisha Ntwali L.D.M."/>
            <person name="Ali A.I.A.A."/>
            <person name="Almansoori S.Z.A."/>
            <person name="Alajami H.S.A."/>
            <person name="Almeqbaali A.A.S."/>
            <person name="Kundu B."/>
            <person name="Saeed E.E."/>
            <person name="Sukumarinath V."/>
            <person name="Mishra A.K."/>
            <person name="Hazzouri K.M."/>
            <person name="Almaskari R."/>
            <person name="Sharma A.K."/>
            <person name="Amiri K.M.A."/>
        </authorList>
    </citation>
    <scope>NUCLEOTIDE SEQUENCE [LARGE SCALE GENOMIC DNA]</scope>
    <source>
        <strain evidence="4">kcgeb_sd</strain>
    </source>
</reference>
<keyword evidence="1" id="KW-0560">Oxidoreductase</keyword>
<accession>A0ABZ2DCK7</accession>
<dbReference type="InterPro" id="IPR036291">
    <property type="entry name" value="NAD(P)-bd_dom_sf"/>
</dbReference>
<evidence type="ECO:0000313" key="4">
    <source>
        <dbReference type="Proteomes" id="UP001335183"/>
    </source>
</evidence>
<dbReference type="Gene3D" id="3.40.50.720">
    <property type="entry name" value="NAD(P)-binding Rossmann-like Domain"/>
    <property type="match status" value="1"/>
</dbReference>
<dbReference type="InterPro" id="IPR045010">
    <property type="entry name" value="MDR_fam"/>
</dbReference>
<sequence>MYNRQLILRERPTGAVEFAHFEMVEAPVPTLAANEALVRVVWLGIDPTQRTWLNPTATYAAPVAVGDVMRGSGVGKVIASRSERFAVGDWVAGETGWQDYAVARSEGLAGFTRIPEGLDPKAMLSVFGVSGLTAYFGMTDIGRPVEGDTVYVSGAAGSVGSLAGQIARIEGARVIGSAGGPAKCGWVTEAAGFEACIDYKSEDVAARLGNLAPDGIDIVFDNVGGITLEHALDNLATGARVVLCGSISSGYGEAAYGVGPSNYMQLAFKRARMEGFIFLDYVERFPGAVADLAKWVAEGRLIYREDILGGLENAPAALQGLFDGRNTGKQLVQLCDPSEVRT</sequence>
<dbReference type="Proteomes" id="UP001335183">
    <property type="component" value="Chromosome"/>
</dbReference>
<dbReference type="InterPro" id="IPR020843">
    <property type="entry name" value="ER"/>
</dbReference>
<evidence type="ECO:0000313" key="3">
    <source>
        <dbReference type="EMBL" id="WWA48075.1"/>
    </source>
</evidence>
<dbReference type="Gene3D" id="3.90.180.10">
    <property type="entry name" value="Medium-chain alcohol dehydrogenases, catalytic domain"/>
    <property type="match status" value="1"/>
</dbReference>
<dbReference type="Pfam" id="PF00107">
    <property type="entry name" value="ADH_zinc_N"/>
    <property type="match status" value="1"/>
</dbReference>
<dbReference type="InterPro" id="IPR011032">
    <property type="entry name" value="GroES-like_sf"/>
</dbReference>
<protein>
    <submittedName>
        <fullName evidence="3">NADP-dependent oxidoreductase</fullName>
    </submittedName>
</protein>
<gene>
    <name evidence="3" type="ORF">V5F89_03980</name>
</gene>
<dbReference type="PANTHER" id="PTHR43205">
    <property type="entry name" value="PROSTAGLANDIN REDUCTASE"/>
    <property type="match status" value="1"/>
</dbReference>
<proteinExistence type="predicted"/>
<dbReference type="EMBL" id="CP144918">
    <property type="protein sequence ID" value="WWA48075.1"/>
    <property type="molecule type" value="Genomic_DNA"/>
</dbReference>
<dbReference type="InterPro" id="IPR041694">
    <property type="entry name" value="ADH_N_2"/>
</dbReference>
<dbReference type="SUPFAM" id="SSF51735">
    <property type="entry name" value="NAD(P)-binding Rossmann-fold domains"/>
    <property type="match status" value="1"/>
</dbReference>
<dbReference type="SUPFAM" id="SSF50129">
    <property type="entry name" value="GroES-like"/>
    <property type="match status" value="1"/>
</dbReference>